<dbReference type="PROSITE" id="PS50110">
    <property type="entry name" value="RESPONSE_REGULATORY"/>
    <property type="match status" value="1"/>
</dbReference>
<comment type="caution">
    <text evidence="3">The sequence shown here is derived from an EMBL/GenBank/DDBJ whole genome shotgun (WGS) entry which is preliminary data.</text>
</comment>
<dbReference type="PANTHER" id="PTHR45339">
    <property type="entry name" value="HYBRID SIGNAL TRANSDUCTION HISTIDINE KINASE J"/>
    <property type="match status" value="1"/>
</dbReference>
<dbReference type="AlphaFoldDB" id="K1UI34"/>
<proteinExistence type="predicted"/>
<name>K1UI34_9ZZZZ</name>
<evidence type="ECO:0000256" key="1">
    <source>
        <dbReference type="ARBA" id="ARBA00022553"/>
    </source>
</evidence>
<keyword evidence="1" id="KW-0597">Phosphoprotein</keyword>
<dbReference type="InterPro" id="IPR011006">
    <property type="entry name" value="CheY-like_superfamily"/>
</dbReference>
<accession>K1UI34</accession>
<dbReference type="SMART" id="SM00448">
    <property type="entry name" value="REC"/>
    <property type="match status" value="1"/>
</dbReference>
<dbReference type="EMBL" id="AJWY01001536">
    <property type="protein sequence ID" value="EKC79649.1"/>
    <property type="molecule type" value="Genomic_DNA"/>
</dbReference>
<reference evidence="3" key="1">
    <citation type="journal article" date="2013" name="Environ. Microbiol.">
        <title>Microbiota from the distal guts of lean and obese adolescents exhibit partial functional redundancy besides clear differences in community structure.</title>
        <authorList>
            <person name="Ferrer M."/>
            <person name="Ruiz A."/>
            <person name="Lanza F."/>
            <person name="Haange S.B."/>
            <person name="Oberbach A."/>
            <person name="Till H."/>
            <person name="Bargiela R."/>
            <person name="Campoy C."/>
            <person name="Segura M.T."/>
            <person name="Richter M."/>
            <person name="von Bergen M."/>
            <person name="Seifert J."/>
            <person name="Suarez A."/>
        </authorList>
    </citation>
    <scope>NUCLEOTIDE SEQUENCE</scope>
</reference>
<dbReference type="Pfam" id="PF00072">
    <property type="entry name" value="Response_reg"/>
    <property type="match status" value="1"/>
</dbReference>
<dbReference type="InterPro" id="IPR001789">
    <property type="entry name" value="Sig_transdc_resp-reg_receiver"/>
</dbReference>
<evidence type="ECO:0000313" key="3">
    <source>
        <dbReference type="EMBL" id="EKC79649.1"/>
    </source>
</evidence>
<evidence type="ECO:0000259" key="2">
    <source>
        <dbReference type="PROSITE" id="PS50110"/>
    </source>
</evidence>
<dbReference type="Gene3D" id="3.40.50.2300">
    <property type="match status" value="1"/>
</dbReference>
<feature type="domain" description="Response regulatory" evidence="2">
    <location>
        <begin position="1"/>
        <end position="106"/>
    </location>
</feature>
<dbReference type="CDD" id="cd17546">
    <property type="entry name" value="REC_hyHK_CKI1_RcsC-like"/>
    <property type="match status" value="1"/>
</dbReference>
<protein>
    <submittedName>
        <fullName evidence="3">Protein containing Signal transduction response regulator, receiver region domain protein</fullName>
    </submittedName>
</protein>
<gene>
    <name evidence="3" type="ORF">LEA_02220</name>
</gene>
<dbReference type="PANTHER" id="PTHR45339:SF3">
    <property type="entry name" value="HISTIDINE KINASE"/>
    <property type="match status" value="1"/>
</dbReference>
<organism evidence="3">
    <name type="scientific">human gut metagenome</name>
    <dbReference type="NCBI Taxonomy" id="408170"/>
    <lineage>
        <taxon>unclassified sequences</taxon>
        <taxon>metagenomes</taxon>
        <taxon>organismal metagenomes</taxon>
    </lineage>
</organism>
<dbReference type="SUPFAM" id="SSF52172">
    <property type="entry name" value="CheY-like"/>
    <property type="match status" value="1"/>
</dbReference>
<dbReference type="GO" id="GO:0000160">
    <property type="term" value="P:phosphorelay signal transduction system"/>
    <property type="evidence" value="ECO:0007669"/>
    <property type="project" value="InterPro"/>
</dbReference>
<sequence>MTILEESGLTVERTADGELCIEALKAHPAGYYDAILMDIQMPNMDGYQAAKLIRNLSGNYRTIPIIAMTANAFDEDRQKALSVGMDAHLAKPVDVKRLFGTLRKVIR</sequence>